<proteinExistence type="predicted"/>
<keyword evidence="2" id="KW-1185">Reference proteome</keyword>
<accession>A0AAV5U7H3</accession>
<reference evidence="1" key="1">
    <citation type="submission" date="2023-10" db="EMBL/GenBank/DDBJ databases">
        <title>Genome assembly of Pristionchus species.</title>
        <authorList>
            <person name="Yoshida K."/>
            <person name="Sommer R.J."/>
        </authorList>
    </citation>
    <scope>NUCLEOTIDE SEQUENCE</scope>
    <source>
        <strain evidence="1">RS0144</strain>
    </source>
</reference>
<evidence type="ECO:0000313" key="2">
    <source>
        <dbReference type="Proteomes" id="UP001432027"/>
    </source>
</evidence>
<evidence type="ECO:0008006" key="3">
    <source>
        <dbReference type="Google" id="ProtNLM"/>
    </source>
</evidence>
<sequence length="106" mass="12395">FSNGKSIMQERHSQLGKRSLECSMREDSNGLLRLSDAPIRLMTRRNSLCDVTRITISSENTHFCFDDANSIWVNKVQAWTMFTHQAFIINDRSTVEFRIKIIRSER</sequence>
<evidence type="ECO:0000313" key="1">
    <source>
        <dbReference type="EMBL" id="GMT02079.1"/>
    </source>
</evidence>
<dbReference type="AlphaFoldDB" id="A0AAV5U7H3"/>
<dbReference type="EMBL" id="BTSX01000005">
    <property type="protein sequence ID" value="GMT02079.1"/>
    <property type="molecule type" value="Genomic_DNA"/>
</dbReference>
<feature type="non-terminal residue" evidence="1">
    <location>
        <position position="106"/>
    </location>
</feature>
<gene>
    <name evidence="1" type="ORF">PENTCL1PPCAC_24255</name>
</gene>
<name>A0AAV5U7H3_9BILA</name>
<feature type="non-terminal residue" evidence="1">
    <location>
        <position position="1"/>
    </location>
</feature>
<organism evidence="1 2">
    <name type="scientific">Pristionchus entomophagus</name>
    <dbReference type="NCBI Taxonomy" id="358040"/>
    <lineage>
        <taxon>Eukaryota</taxon>
        <taxon>Metazoa</taxon>
        <taxon>Ecdysozoa</taxon>
        <taxon>Nematoda</taxon>
        <taxon>Chromadorea</taxon>
        <taxon>Rhabditida</taxon>
        <taxon>Rhabditina</taxon>
        <taxon>Diplogasteromorpha</taxon>
        <taxon>Diplogasteroidea</taxon>
        <taxon>Neodiplogasteridae</taxon>
        <taxon>Pristionchus</taxon>
    </lineage>
</organism>
<comment type="caution">
    <text evidence="1">The sequence shown here is derived from an EMBL/GenBank/DDBJ whole genome shotgun (WGS) entry which is preliminary data.</text>
</comment>
<dbReference type="Proteomes" id="UP001432027">
    <property type="component" value="Unassembled WGS sequence"/>
</dbReference>
<protein>
    <recommendedName>
        <fullName evidence="3">FHA domain-containing protein</fullName>
    </recommendedName>
</protein>